<keyword evidence="1" id="KW-0812">Transmembrane</keyword>
<dbReference type="Proteomes" id="UP000011566">
    <property type="component" value="Unassembled WGS sequence"/>
</dbReference>
<dbReference type="RefSeq" id="WP_007689707.1">
    <property type="nucleotide sequence ID" value="NZ_AJRK01000420.1"/>
</dbReference>
<name>M0MBK3_9EURY</name>
<feature type="transmembrane region" description="Helical" evidence="1">
    <location>
        <begin position="12"/>
        <end position="33"/>
    </location>
</feature>
<reference evidence="2 3" key="1">
    <citation type="journal article" date="2014" name="PLoS Genet.">
        <title>Phylogenetically driven sequencing of extremely halophilic archaea reveals strategies for static and dynamic osmo-response.</title>
        <authorList>
            <person name="Becker E.A."/>
            <person name="Seitzer P.M."/>
            <person name="Tritt A."/>
            <person name="Larsen D."/>
            <person name="Krusor M."/>
            <person name="Yao A.I."/>
            <person name="Wu D."/>
            <person name="Madern D."/>
            <person name="Eisen J.A."/>
            <person name="Darling A.E."/>
            <person name="Facciotti M.T."/>
        </authorList>
    </citation>
    <scope>NUCLEOTIDE SEQUENCE [LARGE SCALE GENOMIC DNA]</scope>
    <source>
        <strain evidence="2 3">100A6</strain>
    </source>
</reference>
<proteinExistence type="predicted"/>
<accession>M0MBK3</accession>
<gene>
    <name evidence="2" type="ORF">C447_00350</name>
</gene>
<evidence type="ECO:0000256" key="1">
    <source>
        <dbReference type="SAM" id="Phobius"/>
    </source>
</evidence>
<keyword evidence="1" id="KW-0472">Membrane</keyword>
<comment type="caution">
    <text evidence="2">The sequence shown here is derived from an EMBL/GenBank/DDBJ whole genome shotgun (WGS) entry which is preliminary data.</text>
</comment>
<dbReference type="eggNOG" id="arCOG14283">
    <property type="taxonomic scope" value="Archaea"/>
</dbReference>
<dbReference type="EMBL" id="AOMB01000003">
    <property type="protein sequence ID" value="EMA41994.1"/>
    <property type="molecule type" value="Genomic_DNA"/>
</dbReference>
<dbReference type="AlphaFoldDB" id="M0MBK3"/>
<organism evidence="2 3">
    <name type="scientific">Halococcus hamelinensis 100A6</name>
    <dbReference type="NCBI Taxonomy" id="1132509"/>
    <lineage>
        <taxon>Archaea</taxon>
        <taxon>Methanobacteriati</taxon>
        <taxon>Methanobacteriota</taxon>
        <taxon>Stenosarchaea group</taxon>
        <taxon>Halobacteria</taxon>
        <taxon>Halobacteriales</taxon>
        <taxon>Halococcaceae</taxon>
        <taxon>Halococcus</taxon>
    </lineage>
</organism>
<evidence type="ECO:0000313" key="2">
    <source>
        <dbReference type="EMBL" id="EMA41994.1"/>
    </source>
</evidence>
<keyword evidence="1" id="KW-1133">Transmembrane helix</keyword>
<keyword evidence="3" id="KW-1185">Reference proteome</keyword>
<evidence type="ECO:0000313" key="3">
    <source>
        <dbReference type="Proteomes" id="UP000011566"/>
    </source>
</evidence>
<dbReference type="OrthoDB" id="211219at2157"/>
<protein>
    <submittedName>
        <fullName evidence="2">Drug resistance transporter, Bcr/CflA subfamily protein</fullName>
    </submittedName>
</protein>
<feature type="transmembrane region" description="Helical" evidence="1">
    <location>
        <begin position="39"/>
        <end position="58"/>
    </location>
</feature>
<sequence>MASIFERDQSTVGTAVGIAVCVVAILGSQFLGWEWGSGQLVPAIIGIAAVVAAGVLAYQRLQN</sequence>